<sequence length="226" mass="25639">MEGDLMLLGVWGSPFVCRVRMVLAMKGIDYVYREDDLMNKSPLLLELNPVHKKVPVLVHHGKPIAESLVIIEYIDEKWPDNPLLPVDPYDRAVARFWARYIDDKVNPAVWKALWSPPGEGREAACEEAYEMLEKLEALLKEGDKKYFGGDNIGYVDIAANFLPHWAILIGEEVTGVRILTEDRFPVLCEWAKNFTGSSIGAAHFPEKEKVVSFFKAMQATKSIPYT</sequence>
<proteinExistence type="predicted"/>
<dbReference type="EMBL" id="CM042890">
    <property type="protein sequence ID" value="KAI4312872.1"/>
    <property type="molecule type" value="Genomic_DNA"/>
</dbReference>
<gene>
    <name evidence="1" type="ORF">MLD38_037661</name>
</gene>
<organism evidence="1 2">
    <name type="scientific">Melastoma candidum</name>
    <dbReference type="NCBI Taxonomy" id="119954"/>
    <lineage>
        <taxon>Eukaryota</taxon>
        <taxon>Viridiplantae</taxon>
        <taxon>Streptophyta</taxon>
        <taxon>Embryophyta</taxon>
        <taxon>Tracheophyta</taxon>
        <taxon>Spermatophyta</taxon>
        <taxon>Magnoliopsida</taxon>
        <taxon>eudicotyledons</taxon>
        <taxon>Gunneridae</taxon>
        <taxon>Pentapetalae</taxon>
        <taxon>rosids</taxon>
        <taxon>malvids</taxon>
        <taxon>Myrtales</taxon>
        <taxon>Melastomataceae</taxon>
        <taxon>Melastomatoideae</taxon>
        <taxon>Melastomateae</taxon>
        <taxon>Melastoma</taxon>
    </lineage>
</organism>
<dbReference type="Proteomes" id="UP001057402">
    <property type="component" value="Chromosome 11"/>
</dbReference>
<evidence type="ECO:0000313" key="2">
    <source>
        <dbReference type="Proteomes" id="UP001057402"/>
    </source>
</evidence>
<accession>A0ACB9LMR6</accession>
<keyword evidence="2" id="KW-1185">Reference proteome</keyword>
<evidence type="ECO:0000313" key="1">
    <source>
        <dbReference type="EMBL" id="KAI4312872.1"/>
    </source>
</evidence>
<name>A0ACB9LMR6_9MYRT</name>
<reference evidence="2" key="1">
    <citation type="journal article" date="2023" name="Front. Plant Sci.">
        <title>Chromosomal-level genome assembly of Melastoma candidum provides insights into trichome evolution.</title>
        <authorList>
            <person name="Zhong Y."/>
            <person name="Wu W."/>
            <person name="Sun C."/>
            <person name="Zou P."/>
            <person name="Liu Y."/>
            <person name="Dai S."/>
            <person name="Zhou R."/>
        </authorList>
    </citation>
    <scope>NUCLEOTIDE SEQUENCE [LARGE SCALE GENOMIC DNA]</scope>
</reference>
<protein>
    <submittedName>
        <fullName evidence="1">Uncharacterized protein</fullName>
    </submittedName>
</protein>
<comment type="caution">
    <text evidence="1">The sequence shown here is derived from an EMBL/GenBank/DDBJ whole genome shotgun (WGS) entry which is preliminary data.</text>
</comment>